<dbReference type="PROSITE" id="PS51450">
    <property type="entry name" value="LRR"/>
    <property type="match status" value="4"/>
</dbReference>
<dbReference type="Gene3D" id="3.80.10.10">
    <property type="entry name" value="Ribonuclease Inhibitor"/>
    <property type="match status" value="3"/>
</dbReference>
<evidence type="ECO:0008006" key="10">
    <source>
        <dbReference type="Google" id="ProtNLM"/>
    </source>
</evidence>
<dbReference type="InterPro" id="IPR001611">
    <property type="entry name" value="Leu-rich_rpt"/>
</dbReference>
<dbReference type="InterPro" id="IPR032675">
    <property type="entry name" value="LRR_dom_sf"/>
</dbReference>
<dbReference type="AlphaFoldDB" id="A0A8S1F939"/>
<dbReference type="SMART" id="SM00369">
    <property type="entry name" value="LRR_TYP"/>
    <property type="match status" value="12"/>
</dbReference>
<feature type="compositionally biased region" description="Pro residues" evidence="5">
    <location>
        <begin position="491"/>
        <end position="501"/>
    </location>
</feature>
<feature type="signal peptide" evidence="7">
    <location>
        <begin position="1"/>
        <end position="19"/>
    </location>
</feature>
<accession>A0A8S1F939</accession>
<dbReference type="EMBL" id="CADEPM010000006">
    <property type="protein sequence ID" value="CAB3407430.1"/>
    <property type="molecule type" value="Genomic_DNA"/>
</dbReference>
<dbReference type="OrthoDB" id="1055097at2759"/>
<name>A0A8S1F939_9PELO</name>
<evidence type="ECO:0000256" key="6">
    <source>
        <dbReference type="SAM" id="Phobius"/>
    </source>
</evidence>
<evidence type="ECO:0000256" key="7">
    <source>
        <dbReference type="SAM" id="SignalP"/>
    </source>
</evidence>
<proteinExistence type="predicted"/>
<dbReference type="Pfam" id="PF13855">
    <property type="entry name" value="LRR_8"/>
    <property type="match status" value="5"/>
</dbReference>
<keyword evidence="4" id="KW-0325">Glycoprotein</keyword>
<keyword evidence="1" id="KW-0433">Leucine-rich repeat</keyword>
<keyword evidence="6" id="KW-1133">Transmembrane helix</keyword>
<dbReference type="PRINTS" id="PR00019">
    <property type="entry name" value="LEURICHRPT"/>
</dbReference>
<keyword evidence="6" id="KW-0472">Membrane</keyword>
<keyword evidence="9" id="KW-1185">Reference proteome</keyword>
<evidence type="ECO:0000256" key="5">
    <source>
        <dbReference type="SAM" id="MobiDB-lite"/>
    </source>
</evidence>
<dbReference type="InterPro" id="IPR050541">
    <property type="entry name" value="LRR_TM_domain-containing"/>
</dbReference>
<reference evidence="8 9" key="1">
    <citation type="submission" date="2020-04" db="EMBL/GenBank/DDBJ databases">
        <authorList>
            <person name="Laetsch R D."/>
            <person name="Stevens L."/>
            <person name="Kumar S."/>
            <person name="Blaxter L. M."/>
        </authorList>
    </citation>
    <scope>NUCLEOTIDE SEQUENCE [LARGE SCALE GENOMIC DNA]</scope>
</reference>
<evidence type="ECO:0000256" key="3">
    <source>
        <dbReference type="ARBA" id="ARBA00022737"/>
    </source>
</evidence>
<gene>
    <name evidence="8" type="ORF">CBOVIS_LOCUS9362</name>
</gene>
<protein>
    <recommendedName>
        <fullName evidence="10">LRRCT domain-containing protein</fullName>
    </recommendedName>
</protein>
<keyword evidence="3" id="KW-0677">Repeat</keyword>
<dbReference type="Proteomes" id="UP000494206">
    <property type="component" value="Unassembled WGS sequence"/>
</dbReference>
<evidence type="ECO:0000256" key="4">
    <source>
        <dbReference type="ARBA" id="ARBA00023180"/>
    </source>
</evidence>
<dbReference type="PANTHER" id="PTHR24369">
    <property type="entry name" value="ANTIGEN BSP, PUTATIVE-RELATED"/>
    <property type="match status" value="1"/>
</dbReference>
<sequence>MGRICLIFVAALIAGILEACQHGCECPQRTIAICRGNHNLRSVPILLDPRTTVLDLSHNRISRLSADELSLYPNLEKLVLRNNSITHLSSDVFATLSKLEYLDLSSNSLLSLPNNAFAKLKNLKTLIVSSNDVQFGPECFAGLSSLETLELADNRLSFLPPSVLKPLTSLRKLDLSSNKLLSMPASLLSSVPSLHSLVLKQNLLSNLETGMFRTQKSLRRLDLAENLIGDIEEDALYGLEQLQVLNLTANQLIRLPGNTWSLPSLKVLDISANLFVALETASFDGLPNLEYLNISMSRNLKTIQMSSFVQLDALHWLSLANSTLSHIHPQAFDVVPPLRHLDLSANELRGLPSGLLAWHNIKTMKLRNNQWVCSCDLRALQLRAIDEPQCVGPENLKGAVLSELSSCTLLGGLLIPILLAVFILLLALIILALACKRPTKSKSRAFYNDQLIAALASHKEYSYDCHSPYTMSSEDSRDSAYESPTSALMPRAPPPSAPPPRLVIATMPRAVPPPQVPSTSSNDPYLVPMTRL</sequence>
<dbReference type="InterPro" id="IPR003591">
    <property type="entry name" value="Leu-rich_rpt_typical-subtyp"/>
</dbReference>
<evidence type="ECO:0000313" key="9">
    <source>
        <dbReference type="Proteomes" id="UP000494206"/>
    </source>
</evidence>
<dbReference type="PANTHER" id="PTHR24369:SF213">
    <property type="entry name" value="INSULIN LIKE GROWTH FACTOR BINDING PROTEIN ACID LABILE SUBUNIT"/>
    <property type="match status" value="1"/>
</dbReference>
<keyword evidence="2 7" id="KW-0732">Signal</keyword>
<evidence type="ECO:0000313" key="8">
    <source>
        <dbReference type="EMBL" id="CAB3407430.1"/>
    </source>
</evidence>
<dbReference type="GO" id="GO:0005886">
    <property type="term" value="C:plasma membrane"/>
    <property type="evidence" value="ECO:0007669"/>
    <property type="project" value="TreeGrafter"/>
</dbReference>
<dbReference type="FunFam" id="3.80.10.10:FF:000770">
    <property type="entry name" value="Uncharacterized protein"/>
    <property type="match status" value="1"/>
</dbReference>
<dbReference type="SUPFAM" id="SSF52058">
    <property type="entry name" value="L domain-like"/>
    <property type="match status" value="1"/>
</dbReference>
<feature type="region of interest" description="Disordered" evidence="5">
    <location>
        <begin position="470"/>
        <end position="532"/>
    </location>
</feature>
<evidence type="ECO:0000256" key="2">
    <source>
        <dbReference type="ARBA" id="ARBA00022729"/>
    </source>
</evidence>
<feature type="transmembrane region" description="Helical" evidence="6">
    <location>
        <begin position="409"/>
        <end position="434"/>
    </location>
</feature>
<keyword evidence="6" id="KW-0812">Transmembrane</keyword>
<evidence type="ECO:0000256" key="1">
    <source>
        <dbReference type="ARBA" id="ARBA00022614"/>
    </source>
</evidence>
<feature type="chain" id="PRO_5035729704" description="LRRCT domain-containing protein" evidence="7">
    <location>
        <begin position="20"/>
        <end position="532"/>
    </location>
</feature>
<comment type="caution">
    <text evidence="8">The sequence shown here is derived from an EMBL/GenBank/DDBJ whole genome shotgun (WGS) entry which is preliminary data.</text>
</comment>
<organism evidence="8 9">
    <name type="scientific">Caenorhabditis bovis</name>
    <dbReference type="NCBI Taxonomy" id="2654633"/>
    <lineage>
        <taxon>Eukaryota</taxon>
        <taxon>Metazoa</taxon>
        <taxon>Ecdysozoa</taxon>
        <taxon>Nematoda</taxon>
        <taxon>Chromadorea</taxon>
        <taxon>Rhabditida</taxon>
        <taxon>Rhabditina</taxon>
        <taxon>Rhabditomorpha</taxon>
        <taxon>Rhabditoidea</taxon>
        <taxon>Rhabditidae</taxon>
        <taxon>Peloderinae</taxon>
        <taxon>Caenorhabditis</taxon>
    </lineage>
</organism>